<dbReference type="Pfam" id="PF07136">
    <property type="entry name" value="DUF1385"/>
    <property type="match status" value="1"/>
</dbReference>
<dbReference type="PANTHER" id="PTHR42867">
    <property type="entry name" value="MEMBRANE PROTEIN-RELATED"/>
    <property type="match status" value="1"/>
</dbReference>
<feature type="transmembrane region" description="Helical" evidence="1">
    <location>
        <begin position="155"/>
        <end position="172"/>
    </location>
</feature>
<feature type="transmembrane region" description="Helical" evidence="1">
    <location>
        <begin position="217"/>
        <end position="239"/>
    </location>
</feature>
<gene>
    <name evidence="2" type="ORF">JonanDRAFT_1289</name>
</gene>
<dbReference type="Proteomes" id="UP000003806">
    <property type="component" value="Chromosome"/>
</dbReference>
<dbReference type="eggNOG" id="COG3872">
    <property type="taxonomic scope" value="Bacteria"/>
</dbReference>
<dbReference type="InterPro" id="IPR010787">
    <property type="entry name" value="DUF1385"/>
</dbReference>
<dbReference type="EMBL" id="CM001376">
    <property type="protein sequence ID" value="EHM13653.1"/>
    <property type="molecule type" value="Genomic_DNA"/>
</dbReference>
<dbReference type="RefSeq" id="WP_008523242.1">
    <property type="nucleotide sequence ID" value="NZ_CM001376.1"/>
</dbReference>
<dbReference type="STRING" id="885272.JonanDRAFT_1289"/>
<dbReference type="AlphaFoldDB" id="H0UM77"/>
<evidence type="ECO:0000313" key="2">
    <source>
        <dbReference type="EMBL" id="EHM13653.1"/>
    </source>
</evidence>
<organism evidence="2 3">
    <name type="scientific">Jonquetella anthropi DSM 22815</name>
    <dbReference type="NCBI Taxonomy" id="885272"/>
    <lineage>
        <taxon>Bacteria</taxon>
        <taxon>Thermotogati</taxon>
        <taxon>Synergistota</taxon>
        <taxon>Synergistia</taxon>
        <taxon>Synergistales</taxon>
        <taxon>Dethiosulfovibrionaceae</taxon>
        <taxon>Jonquetella</taxon>
    </lineage>
</organism>
<dbReference type="PANTHER" id="PTHR42867:SF1">
    <property type="entry name" value="MEMBRANE PROTEIN-RELATED"/>
    <property type="match status" value="1"/>
</dbReference>
<feature type="transmembrane region" description="Helical" evidence="1">
    <location>
        <begin position="114"/>
        <end position="135"/>
    </location>
</feature>
<keyword evidence="3" id="KW-1185">Reference proteome</keyword>
<protein>
    <submittedName>
        <fullName evidence="2">Putative metal-dependent enzyme</fullName>
    </submittedName>
</protein>
<keyword evidence="1" id="KW-0812">Transmembrane</keyword>
<accession>H0UM77</accession>
<evidence type="ECO:0000313" key="3">
    <source>
        <dbReference type="Proteomes" id="UP000003806"/>
    </source>
</evidence>
<evidence type="ECO:0000256" key="1">
    <source>
        <dbReference type="SAM" id="Phobius"/>
    </source>
</evidence>
<reference evidence="2 3" key="1">
    <citation type="submission" date="2011-11" db="EMBL/GenBank/DDBJ databases">
        <title>The Noncontiguous Finished genome of Jonquetella anthropi DSM 22815.</title>
        <authorList>
            <consortium name="US DOE Joint Genome Institute (JGI-PGF)"/>
            <person name="Lucas S."/>
            <person name="Copeland A."/>
            <person name="Lapidus A."/>
            <person name="Glavina del Rio T."/>
            <person name="Dalin E."/>
            <person name="Tice H."/>
            <person name="Bruce D."/>
            <person name="Goodwin L."/>
            <person name="Pitluck S."/>
            <person name="Peters L."/>
            <person name="Mikhailova N."/>
            <person name="Held B."/>
            <person name="Kyrpides N."/>
            <person name="Mavromatis K."/>
            <person name="Ivanova N."/>
            <person name="Markowitz V."/>
            <person name="Cheng J.-F."/>
            <person name="Hugenholtz P."/>
            <person name="Woyke T."/>
            <person name="Wu D."/>
            <person name="Gronow S."/>
            <person name="Wellnitz S."/>
            <person name="Brambilla E."/>
            <person name="Klenk H.-P."/>
            <person name="Eisen J.A."/>
        </authorList>
    </citation>
    <scope>NUCLEOTIDE SEQUENCE [LARGE SCALE GENOMIC DNA]</scope>
    <source>
        <strain evidence="2 3">DSM 22815</strain>
    </source>
</reference>
<proteinExistence type="predicted"/>
<sequence>MTSRTVCGVLGLLGAALTSEGRPAPMPVGGQAVIEGVMMKGYTRWGMAVRDGAGKLVREHWPLKPVKLGGAEKWPVLRGFLVMVEMLVAGFHGLSRSTEISLGEEEDLTTKDLILTGVLAFAAVAGLFVVLPMILGKLSARWLGLPVWGANVLEGLFRGGVFIAYLGLLGAWKDMARVLAYHGAEHKTINAYEGGLPMDVSTIGRCSRIHPRCGTSFLMVVVVVSIVVFSLVGQGGFLWRTGMRILLIPAVVGLSFEIIRWSTRSTVGACVMKPALFLQYLTTREPDASQIEAGRAALEEALGRTFAPDERNC</sequence>
<keyword evidence="1" id="KW-1133">Transmembrane helix</keyword>
<name>H0UM77_9BACT</name>
<keyword evidence="1" id="KW-0472">Membrane</keyword>
<dbReference type="HOGENOM" id="CLU_038140_0_0_0"/>
<dbReference type="OrthoDB" id="9784805at2"/>